<evidence type="ECO:0000256" key="1">
    <source>
        <dbReference type="ARBA" id="ARBA00004308"/>
    </source>
</evidence>
<dbReference type="InterPro" id="IPR002553">
    <property type="entry name" value="Clathrin/coatomer_adapt-like_N"/>
</dbReference>
<dbReference type="InterPro" id="IPR011989">
    <property type="entry name" value="ARM-like"/>
</dbReference>
<dbReference type="OrthoDB" id="29308at2759"/>
<evidence type="ECO:0000256" key="4">
    <source>
        <dbReference type="ARBA" id="ARBA00023136"/>
    </source>
</evidence>
<dbReference type="GO" id="GO:0030117">
    <property type="term" value="C:membrane coat"/>
    <property type="evidence" value="ECO:0007669"/>
    <property type="project" value="InterPro"/>
</dbReference>
<name>A0A4Q1BPY7_TREME</name>
<comment type="caution">
    <text evidence="7">The sequence shown here is derived from an EMBL/GenBank/DDBJ whole genome shotgun (WGS) entry which is preliminary data.</text>
</comment>
<organism evidence="7 8">
    <name type="scientific">Tremella mesenterica</name>
    <name type="common">Jelly fungus</name>
    <dbReference type="NCBI Taxonomy" id="5217"/>
    <lineage>
        <taxon>Eukaryota</taxon>
        <taxon>Fungi</taxon>
        <taxon>Dikarya</taxon>
        <taxon>Basidiomycota</taxon>
        <taxon>Agaricomycotina</taxon>
        <taxon>Tremellomycetes</taxon>
        <taxon>Tremellales</taxon>
        <taxon>Tremellaceae</taxon>
        <taxon>Tremella</taxon>
    </lineage>
</organism>
<evidence type="ECO:0000313" key="8">
    <source>
        <dbReference type="Proteomes" id="UP000289152"/>
    </source>
</evidence>
<proteinExistence type="predicted"/>
<comment type="subcellular location">
    <subcellularLocation>
        <location evidence="1">Endomembrane system</location>
    </subcellularLocation>
</comment>
<feature type="compositionally biased region" description="Polar residues" evidence="5">
    <location>
        <begin position="657"/>
        <end position="678"/>
    </location>
</feature>
<feature type="domain" description="Clathrin/coatomer adaptor adaptin-like N-terminal" evidence="6">
    <location>
        <begin position="48"/>
        <end position="403"/>
    </location>
</feature>
<sequence>MSTVPPYITSGSTSRAHHSLVVKLEAAASENERQVILTSELDRCRILFASSPSNSKVSETLIVILQCAMLRQSTDDKLEWALIKALDLAEKGQTLPQRRMGYLFLSEIMPKGHELELMLVNTIRKDLASKQAQQVLLGLTMVIQFPSAELAPAVSPLLTSKDLLKHKNSAVRKRTFLALRALYLNPPPSTHKGKAKATDPLTPSCSFPLSMGKVAKLLSTETDSSNQIVLLRIIRDMLEHGAHSIASEEEISYLVELVLEKSEQAHGVGKFENVRTLGSLLSRSDQGLEIPFTWLRGELQNSRLTSRSDMAFILEACALHVVKTSPDIIPLLLQHIKAALLLSSTAGTSDSNLHVFALRCLAQIPKESWDGQLDDNEMGIIMQGLEHVDDTIRKLTLRLLLQLDLSLLDLTFDGLLKQLEPHDLPNLRTQKSSNLHSDPDHTGKGTLAARALEVAEVMCGIGTREAEVEPSGAQYAQTVSRILVAYHADGTEHPWEEGIRRILETLRDGSESFATSFTAIIVAPEATNDSGATLAVVRATVICEYARQPLSDGKQILSTLLKDLKASPGSVQEVILVALVAIVYRMPANPRHEGIEEIISVLQDLRAGSSKHVSKRCGQVMTVFQTEGALDQVYRSTKSHSPPDLLVAIVETASSLSRSPQTSPMTYTPVQLTASRSPASKLRYDPYDAPSLSPPFSPHAPLSRTSVPRAADLPRNGSSIRESYALMDEQEQEEVSQQLIPQER</sequence>
<dbReference type="InParanoid" id="A0A4Q1BPY7"/>
<feature type="compositionally biased region" description="Polar residues" evidence="5">
    <location>
        <begin position="735"/>
        <end position="744"/>
    </location>
</feature>
<dbReference type="EMBL" id="SDIL01000026">
    <property type="protein sequence ID" value="RXK39842.1"/>
    <property type="molecule type" value="Genomic_DNA"/>
</dbReference>
<evidence type="ECO:0000256" key="3">
    <source>
        <dbReference type="ARBA" id="ARBA00022927"/>
    </source>
</evidence>
<evidence type="ECO:0000313" key="7">
    <source>
        <dbReference type="EMBL" id="RXK39842.1"/>
    </source>
</evidence>
<gene>
    <name evidence="7" type="ORF">M231_02899</name>
</gene>
<dbReference type="InterPro" id="IPR016024">
    <property type="entry name" value="ARM-type_fold"/>
</dbReference>
<dbReference type="GO" id="GO:0016192">
    <property type="term" value="P:vesicle-mediated transport"/>
    <property type="evidence" value="ECO:0007669"/>
    <property type="project" value="InterPro"/>
</dbReference>
<accession>A0A4Q1BPY7</accession>
<keyword evidence="3" id="KW-0653">Protein transport</keyword>
<feature type="region of interest" description="Disordered" evidence="5">
    <location>
        <begin position="657"/>
        <end position="744"/>
    </location>
</feature>
<keyword evidence="2" id="KW-0813">Transport</keyword>
<dbReference type="GO" id="GO:0012505">
    <property type="term" value="C:endomembrane system"/>
    <property type="evidence" value="ECO:0007669"/>
    <property type="project" value="UniProtKB-SubCell"/>
</dbReference>
<dbReference type="InterPro" id="IPR050840">
    <property type="entry name" value="Adaptor_Complx_Large_Subunit"/>
</dbReference>
<dbReference type="SUPFAM" id="SSF48371">
    <property type="entry name" value="ARM repeat"/>
    <property type="match status" value="1"/>
</dbReference>
<protein>
    <recommendedName>
        <fullName evidence="6">Clathrin/coatomer adaptor adaptin-like N-terminal domain-containing protein</fullName>
    </recommendedName>
</protein>
<dbReference type="GO" id="GO:0006886">
    <property type="term" value="P:intracellular protein transport"/>
    <property type="evidence" value="ECO:0007669"/>
    <property type="project" value="InterPro"/>
</dbReference>
<evidence type="ECO:0000259" key="6">
    <source>
        <dbReference type="Pfam" id="PF01602"/>
    </source>
</evidence>
<dbReference type="Proteomes" id="UP000289152">
    <property type="component" value="Unassembled WGS sequence"/>
</dbReference>
<dbReference type="STRING" id="5217.A0A4Q1BPY7"/>
<keyword evidence="8" id="KW-1185">Reference proteome</keyword>
<keyword evidence="4" id="KW-0472">Membrane</keyword>
<dbReference type="VEuPathDB" id="FungiDB:TREMEDRAFT_74073"/>
<evidence type="ECO:0000256" key="2">
    <source>
        <dbReference type="ARBA" id="ARBA00022448"/>
    </source>
</evidence>
<dbReference type="AlphaFoldDB" id="A0A4Q1BPY7"/>
<evidence type="ECO:0000256" key="5">
    <source>
        <dbReference type="SAM" id="MobiDB-lite"/>
    </source>
</evidence>
<reference evidence="7 8" key="1">
    <citation type="submission" date="2016-06" db="EMBL/GenBank/DDBJ databases">
        <title>Evolution of pathogenesis and genome organization in the Tremellales.</title>
        <authorList>
            <person name="Cuomo C."/>
            <person name="Litvintseva A."/>
            <person name="Heitman J."/>
            <person name="Chen Y."/>
            <person name="Sun S."/>
            <person name="Springer D."/>
            <person name="Dromer F."/>
            <person name="Young S."/>
            <person name="Zeng Q."/>
            <person name="Chapman S."/>
            <person name="Gujja S."/>
            <person name="Saif S."/>
            <person name="Birren B."/>
        </authorList>
    </citation>
    <scope>NUCLEOTIDE SEQUENCE [LARGE SCALE GENOMIC DNA]</scope>
    <source>
        <strain evidence="7 8">ATCC 28783</strain>
    </source>
</reference>
<dbReference type="Gene3D" id="1.25.10.10">
    <property type="entry name" value="Leucine-rich Repeat Variant"/>
    <property type="match status" value="1"/>
</dbReference>
<dbReference type="Pfam" id="PF01602">
    <property type="entry name" value="Adaptin_N"/>
    <property type="match status" value="1"/>
</dbReference>
<dbReference type="PANTHER" id="PTHR22780">
    <property type="entry name" value="ADAPTIN, ALPHA/GAMMA/EPSILON"/>
    <property type="match status" value="1"/>
</dbReference>